<feature type="compositionally biased region" description="Basic and acidic residues" evidence="13">
    <location>
        <begin position="617"/>
        <end position="648"/>
    </location>
</feature>
<evidence type="ECO:0000256" key="1">
    <source>
        <dbReference type="ARBA" id="ARBA00004576"/>
    </source>
</evidence>
<gene>
    <name evidence="16" type="ORF">AJ80_03180</name>
</gene>
<dbReference type="EMBL" id="PDNA01000034">
    <property type="protein sequence ID" value="PGH21512.1"/>
    <property type="molecule type" value="Genomic_DNA"/>
</dbReference>
<dbReference type="STRING" id="1447883.A0A2B7YKY6"/>
<evidence type="ECO:0000256" key="11">
    <source>
        <dbReference type="ARBA" id="ARBA00023180"/>
    </source>
</evidence>
<dbReference type="GO" id="GO:0008081">
    <property type="term" value="F:phosphoric diester hydrolase activity"/>
    <property type="evidence" value="ECO:0007669"/>
    <property type="project" value="TreeGrafter"/>
</dbReference>
<dbReference type="GO" id="GO:0005774">
    <property type="term" value="C:vacuolar membrane"/>
    <property type="evidence" value="ECO:0007669"/>
    <property type="project" value="UniProtKB-SubCell"/>
</dbReference>
<name>A0A2B7YKY6_POLH7</name>
<feature type="domain" description="Calcineurin-like phosphoesterase" evidence="15">
    <location>
        <begin position="52"/>
        <end position="320"/>
    </location>
</feature>
<organism evidence="16 17">
    <name type="scientific">Polytolypa hystricis (strain UAMH7299)</name>
    <dbReference type="NCBI Taxonomy" id="1447883"/>
    <lineage>
        <taxon>Eukaryota</taxon>
        <taxon>Fungi</taxon>
        <taxon>Dikarya</taxon>
        <taxon>Ascomycota</taxon>
        <taxon>Pezizomycotina</taxon>
        <taxon>Eurotiomycetes</taxon>
        <taxon>Eurotiomycetidae</taxon>
        <taxon>Onygenales</taxon>
        <taxon>Onygenales incertae sedis</taxon>
        <taxon>Polytolypa</taxon>
    </lineage>
</organism>
<accession>A0A2B7YKY6</accession>
<dbReference type="PANTHER" id="PTHR10340:SF55">
    <property type="entry name" value="ENDOPOLYPHOSPHATASE"/>
    <property type="match status" value="1"/>
</dbReference>
<keyword evidence="11" id="KW-0325">Glycoprotein</keyword>
<feature type="compositionally biased region" description="Pro residues" evidence="13">
    <location>
        <begin position="503"/>
        <end position="515"/>
    </location>
</feature>
<dbReference type="PIRSF" id="PIRSF027093">
    <property type="entry name" value="EndopolyPtase_N1"/>
    <property type="match status" value="1"/>
</dbReference>
<evidence type="ECO:0000256" key="4">
    <source>
        <dbReference type="ARBA" id="ARBA00014458"/>
    </source>
</evidence>
<dbReference type="Pfam" id="PF00149">
    <property type="entry name" value="Metallophos"/>
    <property type="match status" value="1"/>
</dbReference>
<evidence type="ECO:0000256" key="13">
    <source>
        <dbReference type="SAM" id="MobiDB-lite"/>
    </source>
</evidence>
<evidence type="ECO:0000256" key="10">
    <source>
        <dbReference type="ARBA" id="ARBA00023136"/>
    </source>
</evidence>
<comment type="catalytic activity">
    <reaction evidence="12">
        <text>[phosphate](n+1) + n H2O = (n+1) phosphate + n H(+)</text>
        <dbReference type="Rhea" id="RHEA:22452"/>
        <dbReference type="Rhea" id="RHEA-COMP:14280"/>
        <dbReference type="ChEBI" id="CHEBI:15377"/>
        <dbReference type="ChEBI" id="CHEBI:15378"/>
        <dbReference type="ChEBI" id="CHEBI:16838"/>
        <dbReference type="ChEBI" id="CHEBI:43474"/>
        <dbReference type="EC" id="3.6.1.10"/>
    </reaction>
</comment>
<evidence type="ECO:0000259" key="15">
    <source>
        <dbReference type="Pfam" id="PF00149"/>
    </source>
</evidence>
<feature type="region of interest" description="Disordered" evidence="13">
    <location>
        <begin position="608"/>
        <end position="649"/>
    </location>
</feature>
<dbReference type="Proteomes" id="UP000224634">
    <property type="component" value="Unassembled WGS sequence"/>
</dbReference>
<evidence type="ECO:0000313" key="17">
    <source>
        <dbReference type="Proteomes" id="UP000224634"/>
    </source>
</evidence>
<keyword evidence="14" id="KW-0732">Signal</keyword>
<dbReference type="InterPro" id="IPR012358">
    <property type="entry name" value="EndopolyPtase_N1"/>
</dbReference>
<dbReference type="EC" id="3.6.1.10" evidence="3 12"/>
<comment type="subcellular location">
    <subcellularLocation>
        <location evidence="1">Vacuole membrane</location>
        <topology evidence="1">Single-pass type II membrane protein</topology>
    </subcellularLocation>
</comment>
<dbReference type="FunFam" id="3.60.21.10:FF:000082">
    <property type="entry name" value="Endopolyphosphatase"/>
    <property type="match status" value="1"/>
</dbReference>
<comment type="caution">
    <text evidence="16">The sequence shown here is derived from an EMBL/GenBank/DDBJ whole genome shotgun (WGS) entry which is preliminary data.</text>
</comment>
<dbReference type="PANTHER" id="PTHR10340">
    <property type="entry name" value="SPHINGOMYELIN PHOSPHODIESTERASE"/>
    <property type="match status" value="1"/>
</dbReference>
<comment type="function">
    <text evidence="12">Catalyzes the hydrolysis of inorganic polyphosphate (polyP) chains of many hundreds of phosphate residues into shorter lengths.</text>
</comment>
<sequence>MMARSFILAVWALAAHSLVVVAQSQRPLGLESDLQSQPEGYDEERTPKLHGRFLHITDMHPDFYYKAHTDQGGGRSCHRGSGDAGQLGAPGTACDAPLALTNATFTWIDENLRDSIDFVVWTGDSARHDRDEKTPRTEKEILELNQLLVDQFVDIFTDHNAGPGVDMLRVPIIPNIGNNDIMPHNVLKQGPNRWTKRFAGMWDKFIPEGQRHSFVEGGWFSVEVIPNKLAVFSLNTMYFYESNPAVDGCMDKGEPGYQHMEWLRVQLQFIRDRNMKAILTGHVPPARSGSKSNWDETCWQKYTLWLQQYRDVIVGSVYGHMNIDHFMIQDFHHLKIKNDELELGSQSIDYLSDEILSIQSRSDYLVSLREEWSRLPSPPSSLMHSDSAELDAPINPERALALGKQDKMKKYLEEIGGPWAEKYSMSLVSPSVVPNYFPTLRVIEYNITGMENSMVWAEAPTNQVDTLGEDDEDPRSPPHSEKKKKKKKKKKKGKKKPKQPFKVPKPPSSTSPPGPAYSNQPLTWLSYTQYFANLTLLEAELATQRIDPSANWREYRRSRARGAKLSSASPKVRFEVEYDTKDDGIYKLKDMTLNSYLELARRIAKHPQKDSQLAVDSSHDMYSTERREVVSESRRSSTETPEAQKDGDVAAAARLQPATGFRNKVWGVFLRRAFVGYFDDDELIGQISSV</sequence>
<dbReference type="GO" id="GO:0000324">
    <property type="term" value="C:fungal-type vacuole"/>
    <property type="evidence" value="ECO:0007669"/>
    <property type="project" value="TreeGrafter"/>
</dbReference>
<evidence type="ECO:0000256" key="7">
    <source>
        <dbReference type="ARBA" id="ARBA00022801"/>
    </source>
</evidence>
<dbReference type="InterPro" id="IPR004843">
    <property type="entry name" value="Calcineurin-like_PHP"/>
</dbReference>
<keyword evidence="8" id="KW-0735">Signal-anchor</keyword>
<keyword evidence="7 12" id="KW-0378">Hydrolase</keyword>
<evidence type="ECO:0000313" key="16">
    <source>
        <dbReference type="EMBL" id="PGH21512.1"/>
    </source>
</evidence>
<evidence type="ECO:0000256" key="3">
    <source>
        <dbReference type="ARBA" id="ARBA00012459"/>
    </source>
</evidence>
<dbReference type="GO" id="GO:0000298">
    <property type="term" value="F:endopolyphosphatase activity"/>
    <property type="evidence" value="ECO:0007669"/>
    <property type="project" value="UniProtKB-EC"/>
</dbReference>
<evidence type="ECO:0000256" key="14">
    <source>
        <dbReference type="SAM" id="SignalP"/>
    </source>
</evidence>
<evidence type="ECO:0000256" key="5">
    <source>
        <dbReference type="ARBA" id="ARBA00022554"/>
    </source>
</evidence>
<dbReference type="SUPFAM" id="SSF56300">
    <property type="entry name" value="Metallo-dependent phosphatases"/>
    <property type="match status" value="1"/>
</dbReference>
<feature type="region of interest" description="Disordered" evidence="13">
    <location>
        <begin position="465"/>
        <end position="516"/>
    </location>
</feature>
<dbReference type="AlphaFoldDB" id="A0A2B7YKY6"/>
<evidence type="ECO:0000256" key="2">
    <source>
        <dbReference type="ARBA" id="ARBA00010399"/>
    </source>
</evidence>
<keyword evidence="9" id="KW-1133">Transmembrane helix</keyword>
<dbReference type="GO" id="GO:0006798">
    <property type="term" value="P:polyphosphate catabolic process"/>
    <property type="evidence" value="ECO:0007669"/>
    <property type="project" value="TreeGrafter"/>
</dbReference>
<keyword evidence="17" id="KW-1185">Reference proteome</keyword>
<dbReference type="OrthoDB" id="348678at2759"/>
<evidence type="ECO:0000256" key="12">
    <source>
        <dbReference type="PIRNR" id="PIRNR027093"/>
    </source>
</evidence>
<keyword evidence="10 12" id="KW-0472">Membrane</keyword>
<keyword evidence="6" id="KW-0812">Transmembrane</keyword>
<dbReference type="InterPro" id="IPR029052">
    <property type="entry name" value="Metallo-depent_PP-like"/>
</dbReference>
<feature type="signal peptide" evidence="14">
    <location>
        <begin position="1"/>
        <end position="22"/>
    </location>
</feature>
<dbReference type="GO" id="GO:0004309">
    <property type="term" value="F:exopolyphosphatase activity"/>
    <property type="evidence" value="ECO:0007669"/>
    <property type="project" value="TreeGrafter"/>
</dbReference>
<feature type="compositionally biased region" description="Basic residues" evidence="13">
    <location>
        <begin position="481"/>
        <end position="499"/>
    </location>
</feature>
<keyword evidence="5 12" id="KW-0926">Vacuole</keyword>
<protein>
    <recommendedName>
        <fullName evidence="4 12">Endopolyphosphatase</fullName>
        <ecNumber evidence="3 12">3.6.1.10</ecNumber>
    </recommendedName>
</protein>
<proteinExistence type="inferred from homology"/>
<feature type="chain" id="PRO_5013106715" description="Endopolyphosphatase" evidence="14">
    <location>
        <begin position="23"/>
        <end position="690"/>
    </location>
</feature>
<reference evidence="16 17" key="1">
    <citation type="submission" date="2017-10" db="EMBL/GenBank/DDBJ databases">
        <title>Comparative genomics in systemic dimorphic fungi from Ajellomycetaceae.</title>
        <authorList>
            <person name="Munoz J.F."/>
            <person name="Mcewen J.G."/>
            <person name="Clay O.K."/>
            <person name="Cuomo C.A."/>
        </authorList>
    </citation>
    <scope>NUCLEOTIDE SEQUENCE [LARGE SCALE GENOMIC DNA]</scope>
    <source>
        <strain evidence="16 17">UAMH7299</strain>
    </source>
</reference>
<evidence type="ECO:0000256" key="9">
    <source>
        <dbReference type="ARBA" id="ARBA00022989"/>
    </source>
</evidence>
<comment type="similarity">
    <text evidence="2">Belongs to the endopolyphosphatase PPN1 family.</text>
</comment>
<dbReference type="Gene3D" id="3.60.21.10">
    <property type="match status" value="1"/>
</dbReference>
<evidence type="ECO:0000256" key="8">
    <source>
        <dbReference type="ARBA" id="ARBA00022968"/>
    </source>
</evidence>
<evidence type="ECO:0000256" key="6">
    <source>
        <dbReference type="ARBA" id="ARBA00022692"/>
    </source>
</evidence>